<comment type="caution">
    <text evidence="1">The sequence shown here is derived from an EMBL/GenBank/DDBJ whole genome shotgun (WGS) entry which is preliminary data.</text>
</comment>
<proteinExistence type="predicted"/>
<name>A0A1G2G1V9_9BACT</name>
<dbReference type="EMBL" id="MHNK01000010">
    <property type="protein sequence ID" value="OGZ43841.1"/>
    <property type="molecule type" value="Genomic_DNA"/>
</dbReference>
<sequence length="111" mass="13206">MNIKYTIWKIKSGKLEVWKAWCHELMTTRYEEALITISEENLVHEKCVIFEKEGENYVIYTHGTVEGKAKKKANMDHAVNKKHFKIMKECLEYVYDTGWFAPLNGYELERN</sequence>
<organism evidence="1 2">
    <name type="scientific">Candidatus Ryanbacteria bacterium RIFCSPHIGHO2_01_FULL_45_22</name>
    <dbReference type="NCBI Taxonomy" id="1802114"/>
    <lineage>
        <taxon>Bacteria</taxon>
        <taxon>Candidatus Ryaniibacteriota</taxon>
    </lineage>
</organism>
<gene>
    <name evidence="1" type="ORF">A2719_02645</name>
</gene>
<accession>A0A1G2G1V9</accession>
<evidence type="ECO:0000313" key="1">
    <source>
        <dbReference type="EMBL" id="OGZ43841.1"/>
    </source>
</evidence>
<dbReference type="AlphaFoldDB" id="A0A1G2G1V9"/>
<dbReference type="Proteomes" id="UP000177480">
    <property type="component" value="Unassembled WGS sequence"/>
</dbReference>
<dbReference type="STRING" id="1802114.A2719_02645"/>
<reference evidence="1 2" key="1">
    <citation type="journal article" date="2016" name="Nat. Commun.">
        <title>Thousands of microbial genomes shed light on interconnected biogeochemical processes in an aquifer system.</title>
        <authorList>
            <person name="Anantharaman K."/>
            <person name="Brown C.T."/>
            <person name="Hug L.A."/>
            <person name="Sharon I."/>
            <person name="Castelle C.J."/>
            <person name="Probst A.J."/>
            <person name="Thomas B.C."/>
            <person name="Singh A."/>
            <person name="Wilkins M.J."/>
            <person name="Karaoz U."/>
            <person name="Brodie E.L."/>
            <person name="Williams K.H."/>
            <person name="Hubbard S.S."/>
            <person name="Banfield J.F."/>
        </authorList>
    </citation>
    <scope>NUCLEOTIDE SEQUENCE [LARGE SCALE GENOMIC DNA]</scope>
</reference>
<protein>
    <submittedName>
        <fullName evidence="1">Uncharacterized protein</fullName>
    </submittedName>
</protein>
<dbReference type="InterPro" id="IPR046174">
    <property type="entry name" value="DUF6176"/>
</dbReference>
<evidence type="ECO:0000313" key="2">
    <source>
        <dbReference type="Proteomes" id="UP000177480"/>
    </source>
</evidence>
<dbReference type="Pfam" id="PF19673">
    <property type="entry name" value="DUF6176"/>
    <property type="match status" value="1"/>
</dbReference>